<sequence>MSAIKREIVCIVCTRGCRAVVWEGSDGTIKVEGSLCRNGQNYVRFEFRDPRRTITTTIRVEGTSGRLPVRTNGPVPKSLIMDCMQKVGEITATKPVHMGDVVISNLLGTGQDLIAAGEIGI</sequence>
<dbReference type="SUPFAM" id="SSF160148">
    <property type="entry name" value="CPE0013-like"/>
    <property type="match status" value="1"/>
</dbReference>
<gene>
    <name evidence="1" type="ORF">TRIP_E110065</name>
</gene>
<dbReference type="Pfam" id="PF07892">
    <property type="entry name" value="DUF1667"/>
    <property type="match status" value="1"/>
</dbReference>
<dbReference type="InterPro" id="IPR012460">
    <property type="entry name" value="DUF1667"/>
</dbReference>
<evidence type="ECO:0008006" key="2">
    <source>
        <dbReference type="Google" id="ProtNLM"/>
    </source>
</evidence>
<dbReference type="InterPro" id="IPR036593">
    <property type="entry name" value="CPE0013-like_sf"/>
</dbReference>
<dbReference type="PANTHER" id="PTHR39450">
    <property type="entry name" value="MOLYBDOPTERIN OXIDOREDUCTASE, 4FE-4S CLUSTER-BINDING SUBUNIT"/>
    <property type="match status" value="1"/>
</dbReference>
<dbReference type="Gene3D" id="3.10.530.10">
    <property type="entry name" value="CPE0013-like"/>
    <property type="match status" value="1"/>
</dbReference>
<evidence type="ECO:0000313" key="1">
    <source>
        <dbReference type="EMBL" id="VBB38598.1"/>
    </source>
</evidence>
<reference evidence="1" key="1">
    <citation type="submission" date="2018-07" db="EMBL/GenBank/DDBJ databases">
        <authorList>
            <consortium name="Genoscope - CEA"/>
            <person name="William W."/>
        </authorList>
    </citation>
    <scope>NUCLEOTIDE SEQUENCE</scope>
    <source>
        <strain evidence="1">IK1</strain>
    </source>
</reference>
<protein>
    <recommendedName>
        <fullName evidence="2">Molybdopterin oxidoreductase</fullName>
    </recommendedName>
</protein>
<proteinExistence type="predicted"/>
<organism evidence="1">
    <name type="scientific">uncultured Spirochaetota bacterium</name>
    <dbReference type="NCBI Taxonomy" id="460511"/>
    <lineage>
        <taxon>Bacteria</taxon>
        <taxon>Pseudomonadati</taxon>
        <taxon>Spirochaetota</taxon>
        <taxon>environmental samples</taxon>
    </lineage>
</organism>
<dbReference type="PANTHER" id="PTHR39450:SF1">
    <property type="entry name" value="DUF1667 DOMAIN-CONTAINING PROTEIN"/>
    <property type="match status" value="1"/>
</dbReference>
<dbReference type="EMBL" id="UPXP01000003">
    <property type="protein sequence ID" value="VBB38598.1"/>
    <property type="molecule type" value="Genomic_DNA"/>
</dbReference>
<dbReference type="AlphaFoldDB" id="A0A652ZS39"/>
<name>A0A652ZS39_9SPIR</name>
<accession>A0A652ZS39</accession>